<organism evidence="1">
    <name type="scientific">Thermodesulfovibrio obliviosus</name>
    <dbReference type="NCBI Taxonomy" id="3118332"/>
    <lineage>
        <taxon>Bacteria</taxon>
        <taxon>Pseudomonadati</taxon>
        <taxon>Nitrospirota</taxon>
        <taxon>Thermodesulfovibrionia</taxon>
        <taxon>Thermodesulfovibrionales</taxon>
        <taxon>Thermodesulfovibrionaceae</taxon>
        <taxon>Thermodesulfovibrio</taxon>
    </lineage>
</organism>
<name>A0AAU8H0D4_9BACT</name>
<dbReference type="AlphaFoldDB" id="A0AAU8H0D4"/>
<dbReference type="KEGG" id="tob:V4D31_05285"/>
<dbReference type="RefSeq" id="WP_353685427.1">
    <property type="nucleotide sequence ID" value="NZ_CP144374.1"/>
</dbReference>
<gene>
    <name evidence="1" type="ORF">V4D31_05285</name>
</gene>
<sequence length="60" mass="6757">MKKKTPQELREMAKKFLEEAKKIEEAQAAKLGKVIMSIKDIENTPAEVIKEAVMRALGKS</sequence>
<protein>
    <submittedName>
        <fullName evidence="1">Uncharacterized protein</fullName>
    </submittedName>
</protein>
<proteinExistence type="predicted"/>
<evidence type="ECO:0000313" key="1">
    <source>
        <dbReference type="EMBL" id="XCH47766.1"/>
    </source>
</evidence>
<reference evidence="1" key="1">
    <citation type="submission" date="2024-01" db="EMBL/GenBank/DDBJ databases">
        <title>The first autotrophic representatives of the genus Thermodesulfovibrio.</title>
        <authorList>
            <person name="Maltseva A.I."/>
            <person name="Elcheninov A.G."/>
            <person name="Kublanov I.V."/>
            <person name="Lebedinsky A.V."/>
            <person name="Frolov E.N."/>
        </authorList>
    </citation>
    <scope>NUCLEOTIDE SEQUENCE</scope>
    <source>
        <strain evidence="1">3462-1</strain>
    </source>
</reference>
<accession>A0AAU8H0D4</accession>
<dbReference type="EMBL" id="CP144374">
    <property type="protein sequence ID" value="XCH47766.1"/>
    <property type="molecule type" value="Genomic_DNA"/>
</dbReference>